<dbReference type="GO" id="GO:0016779">
    <property type="term" value="F:nucleotidyltransferase activity"/>
    <property type="evidence" value="ECO:0007669"/>
    <property type="project" value="InterPro"/>
</dbReference>
<gene>
    <name evidence="2" type="ORF">N5J23_17695</name>
</gene>
<evidence type="ECO:0000313" key="2">
    <source>
        <dbReference type="EMBL" id="MDH2007338.1"/>
    </source>
</evidence>
<dbReference type="EMBL" id="JAOCJW010000062">
    <property type="protein sequence ID" value="MDH2007338.1"/>
    <property type="molecule type" value="Genomic_DNA"/>
</dbReference>
<sequence>MAALSYPRTYTSIPGRRASTRSSARFFYLVDAIGRLHEPTQTQLDALESSYLSTGEFLAECSEFKGYLHEIHSHGSRQLGTLVRPMDESREGFDIDLIARLRPTAMGKYEGPNAPVRLLNDLHSAVERYAKAHGLGIRRWERCVTLEYAGGMFADIAPVIDAPSQFGLYGDTLGRIPDRDKRLYDLTNPRGYAKGFDKAATISPAFTSILAFSEALNTEKRADVVPLPDSQEVFGRLLSRLVQLLKLHRNVAFGQTTSGADDLAPSSIIITTLAAAAYAVQAPRPHDSPLELLLDIVETLPDYFERTPLPNGGEYWLLANPSAPGENLASGMNTPTRQAAFNSWHRLIKMQLADIVEAIERNAGMDVLLPKLEAAFGKRAARAIRDEEARLRHNATSIGKVALVSAGASIATTARAHTFFGD</sequence>
<proteinExistence type="predicted"/>
<dbReference type="InterPro" id="IPR006116">
    <property type="entry name" value="NT_2-5OAS_ClassI-CCAase"/>
</dbReference>
<accession>A0AA42W6G5</accession>
<dbReference type="GO" id="GO:0051607">
    <property type="term" value="P:defense response to virus"/>
    <property type="evidence" value="ECO:0007669"/>
    <property type="project" value="UniProtKB-KW"/>
</dbReference>
<keyword evidence="1" id="KW-0051">Antiviral defense</keyword>
<organism evidence="2 3">
    <name type="scientific">Comamonas aquatica</name>
    <dbReference type="NCBI Taxonomy" id="225991"/>
    <lineage>
        <taxon>Bacteria</taxon>
        <taxon>Pseudomonadati</taxon>
        <taxon>Pseudomonadota</taxon>
        <taxon>Betaproteobacteria</taxon>
        <taxon>Burkholderiales</taxon>
        <taxon>Comamonadaceae</taxon>
        <taxon>Comamonas</taxon>
    </lineage>
</organism>
<dbReference type="CDD" id="cd05400">
    <property type="entry name" value="NT_2-5OAS_ClassI-CCAase"/>
    <property type="match status" value="1"/>
</dbReference>
<evidence type="ECO:0000256" key="1">
    <source>
        <dbReference type="ARBA" id="ARBA00023118"/>
    </source>
</evidence>
<name>A0AA42W6G5_9BURK</name>
<dbReference type="Pfam" id="PF18144">
    <property type="entry name" value="SMODS"/>
    <property type="match status" value="1"/>
</dbReference>
<dbReference type="RefSeq" id="WP_279813939.1">
    <property type="nucleotide sequence ID" value="NZ_JAOCET010000001.1"/>
</dbReference>
<protein>
    <submittedName>
        <fullName evidence="2">Nucleotidyltransferase</fullName>
    </submittedName>
</protein>
<dbReference type="Proteomes" id="UP001161294">
    <property type="component" value="Unassembled WGS sequence"/>
</dbReference>
<dbReference type="AlphaFoldDB" id="A0AA42W6G5"/>
<evidence type="ECO:0000313" key="3">
    <source>
        <dbReference type="Proteomes" id="UP001161294"/>
    </source>
</evidence>
<reference evidence="2" key="1">
    <citation type="submission" date="2022-09" db="EMBL/GenBank/DDBJ databases">
        <title>Intensive care unit water sources are persistently colonized with multi-drug resistant bacteria and are the site of extensive horizontal gene transfer of antibiotic resistance genes.</title>
        <authorList>
            <person name="Diorio-Toth L."/>
        </authorList>
    </citation>
    <scope>NUCLEOTIDE SEQUENCE</scope>
    <source>
        <strain evidence="2">GD03686</strain>
    </source>
</reference>
<comment type="caution">
    <text evidence="2">The sequence shown here is derived from an EMBL/GenBank/DDBJ whole genome shotgun (WGS) entry which is preliminary data.</text>
</comment>